<dbReference type="OrthoDB" id="4188597at2759"/>
<gene>
    <name evidence="1" type="ORF">MGYG_07302</name>
</gene>
<accession>E4V2S1</accession>
<dbReference type="InParanoid" id="E4V2S1"/>
<proteinExistence type="predicted"/>
<dbReference type="VEuPathDB" id="FungiDB:MGYG_07302"/>
<reference evidence="2" key="1">
    <citation type="journal article" date="2012" name="MBio">
        <title>Comparative genome analysis of Trichophyton rubrum and related dermatophytes reveals candidate genes involved in infection.</title>
        <authorList>
            <person name="Martinez D.A."/>
            <person name="Oliver B.G."/>
            <person name="Graeser Y."/>
            <person name="Goldberg J.M."/>
            <person name="Li W."/>
            <person name="Martinez-Rossi N.M."/>
            <person name="Monod M."/>
            <person name="Shelest E."/>
            <person name="Barton R.C."/>
            <person name="Birch E."/>
            <person name="Brakhage A.A."/>
            <person name="Chen Z."/>
            <person name="Gurr S.J."/>
            <person name="Heiman D."/>
            <person name="Heitman J."/>
            <person name="Kosti I."/>
            <person name="Rossi A."/>
            <person name="Saif S."/>
            <person name="Samalova M."/>
            <person name="Saunders C.W."/>
            <person name="Shea T."/>
            <person name="Summerbell R.C."/>
            <person name="Xu J."/>
            <person name="Young S."/>
            <person name="Zeng Q."/>
            <person name="Birren B.W."/>
            <person name="Cuomo C.A."/>
            <person name="White T.C."/>
        </authorList>
    </citation>
    <scope>NUCLEOTIDE SEQUENCE [LARGE SCALE GENOMIC DNA]</scope>
    <source>
        <strain evidence="2">ATCC MYA-4604 / CBS 118893</strain>
    </source>
</reference>
<dbReference type="EMBL" id="DS989828">
    <property type="protein sequence ID" value="EFR04295.1"/>
    <property type="molecule type" value="Genomic_DNA"/>
</dbReference>
<organism evidence="2">
    <name type="scientific">Arthroderma gypseum (strain ATCC MYA-4604 / CBS 118893)</name>
    <name type="common">Microsporum gypseum</name>
    <dbReference type="NCBI Taxonomy" id="535722"/>
    <lineage>
        <taxon>Eukaryota</taxon>
        <taxon>Fungi</taxon>
        <taxon>Dikarya</taxon>
        <taxon>Ascomycota</taxon>
        <taxon>Pezizomycotina</taxon>
        <taxon>Eurotiomycetes</taxon>
        <taxon>Eurotiomycetidae</taxon>
        <taxon>Onygenales</taxon>
        <taxon>Arthrodermataceae</taxon>
        <taxon>Nannizzia</taxon>
    </lineage>
</organism>
<dbReference type="AlphaFoldDB" id="E4V2S1"/>
<evidence type="ECO:0000313" key="2">
    <source>
        <dbReference type="Proteomes" id="UP000002669"/>
    </source>
</evidence>
<dbReference type="GeneID" id="10025302"/>
<sequence length="87" mass="9836">MFRCEEQDDTLNHALLGVLLGLSNARIRLMRLQKILDDNPTAQTTLSGVDRSALYTFESLYGDYLVRDSTGDFRGRTTMEHVKSLAI</sequence>
<evidence type="ECO:0000313" key="1">
    <source>
        <dbReference type="EMBL" id="EFR04295.1"/>
    </source>
</evidence>
<dbReference type="RefSeq" id="XP_003170058.1">
    <property type="nucleotide sequence ID" value="XM_003170010.1"/>
</dbReference>
<dbReference type="Proteomes" id="UP000002669">
    <property type="component" value="Unassembled WGS sequence"/>
</dbReference>
<dbReference type="HOGENOM" id="CLU_2482917_0_0_1"/>
<name>E4V2S1_ARTGP</name>
<keyword evidence="2" id="KW-1185">Reference proteome</keyword>
<protein>
    <submittedName>
        <fullName evidence="1">Uncharacterized protein</fullName>
    </submittedName>
</protein>